<dbReference type="InterPro" id="IPR045058">
    <property type="entry name" value="GIMA/IAN/Toc"/>
</dbReference>
<dbReference type="GO" id="GO:0005525">
    <property type="term" value="F:GTP binding"/>
    <property type="evidence" value="ECO:0007669"/>
    <property type="project" value="UniProtKB-KW"/>
</dbReference>
<name>A0AAV2HHG1_LYMST</name>
<dbReference type="PROSITE" id="PS51720">
    <property type="entry name" value="G_AIG1"/>
    <property type="match status" value="1"/>
</dbReference>
<accession>A0AAV2HHG1</accession>
<evidence type="ECO:0000313" key="6">
    <source>
        <dbReference type="Proteomes" id="UP001497497"/>
    </source>
</evidence>
<evidence type="ECO:0000256" key="1">
    <source>
        <dbReference type="ARBA" id="ARBA00008535"/>
    </source>
</evidence>
<dbReference type="Proteomes" id="UP001497497">
    <property type="component" value="Unassembled WGS sequence"/>
</dbReference>
<feature type="non-terminal residue" evidence="5">
    <location>
        <position position="1"/>
    </location>
</feature>
<sequence length="312" mass="35842">DILLIGKTGNGKSATGNMILGRNVFQSLPSSSSVTKDVDYDWVRFEDRYIKIVDGPGVADTDNIKDFDQATQFIVEKMKHAVTFSPAGYHAFLLVVKYGNRFTAEEHFCIKMLKSIFGRDFVKNFCILLVTAGDMFRADNPDKLFLKWCDEQDGIFRDLLQECNNRVLLFDNKTKDVNVRFKQVKNLIETVDNLQTGGRRYTDTYFEEMAAEREQFFLECKEPMIREDTVIQANFIMQDLEEISDLEVEYQRVKLHELNIRTNALKGDILDKDRGTGILQQAVDTVNGILALIKDKIDSLEEFAKPTQDRSQ</sequence>
<dbReference type="InterPro" id="IPR027417">
    <property type="entry name" value="P-loop_NTPase"/>
</dbReference>
<dbReference type="SUPFAM" id="SSF52540">
    <property type="entry name" value="P-loop containing nucleoside triphosphate hydrolases"/>
    <property type="match status" value="1"/>
</dbReference>
<dbReference type="PANTHER" id="PTHR10903">
    <property type="entry name" value="GTPASE, IMAP FAMILY MEMBER-RELATED"/>
    <property type="match status" value="1"/>
</dbReference>
<keyword evidence="2" id="KW-0547">Nucleotide-binding</keyword>
<dbReference type="AlphaFoldDB" id="A0AAV2HHG1"/>
<evidence type="ECO:0000256" key="2">
    <source>
        <dbReference type="ARBA" id="ARBA00022741"/>
    </source>
</evidence>
<evidence type="ECO:0000256" key="3">
    <source>
        <dbReference type="ARBA" id="ARBA00023134"/>
    </source>
</evidence>
<keyword evidence="6" id="KW-1185">Reference proteome</keyword>
<dbReference type="EMBL" id="CAXITT010000143">
    <property type="protein sequence ID" value="CAL1533433.1"/>
    <property type="molecule type" value="Genomic_DNA"/>
</dbReference>
<feature type="non-terminal residue" evidence="5">
    <location>
        <position position="312"/>
    </location>
</feature>
<organism evidence="5 6">
    <name type="scientific">Lymnaea stagnalis</name>
    <name type="common">Great pond snail</name>
    <name type="synonym">Helix stagnalis</name>
    <dbReference type="NCBI Taxonomy" id="6523"/>
    <lineage>
        <taxon>Eukaryota</taxon>
        <taxon>Metazoa</taxon>
        <taxon>Spiralia</taxon>
        <taxon>Lophotrochozoa</taxon>
        <taxon>Mollusca</taxon>
        <taxon>Gastropoda</taxon>
        <taxon>Heterobranchia</taxon>
        <taxon>Euthyneura</taxon>
        <taxon>Panpulmonata</taxon>
        <taxon>Hygrophila</taxon>
        <taxon>Lymnaeoidea</taxon>
        <taxon>Lymnaeidae</taxon>
        <taxon>Lymnaea</taxon>
    </lineage>
</organism>
<protein>
    <recommendedName>
        <fullName evidence="4">AIG1-type G domain-containing protein</fullName>
    </recommendedName>
</protein>
<evidence type="ECO:0000259" key="4">
    <source>
        <dbReference type="PROSITE" id="PS51720"/>
    </source>
</evidence>
<dbReference type="FunFam" id="3.40.50.300:FF:000840">
    <property type="entry name" value="Immune-associated nucleotide-binding protein 9"/>
    <property type="match status" value="1"/>
</dbReference>
<dbReference type="InterPro" id="IPR006703">
    <property type="entry name" value="G_AIG1"/>
</dbReference>
<comment type="similarity">
    <text evidence="1">Belongs to the TRAFAC class TrmE-Era-EngA-EngB-Septin-like GTPase superfamily. AIG1/Toc34/Toc159-like paraseptin GTPase family. IAN subfamily.</text>
</comment>
<dbReference type="Gene3D" id="3.40.50.300">
    <property type="entry name" value="P-loop containing nucleotide triphosphate hydrolases"/>
    <property type="match status" value="1"/>
</dbReference>
<keyword evidence="3" id="KW-0342">GTP-binding</keyword>
<dbReference type="Pfam" id="PF04548">
    <property type="entry name" value="AIG1"/>
    <property type="match status" value="1"/>
</dbReference>
<evidence type="ECO:0000313" key="5">
    <source>
        <dbReference type="EMBL" id="CAL1533433.1"/>
    </source>
</evidence>
<gene>
    <name evidence="5" type="ORF">GSLYS_00007410001</name>
</gene>
<proteinExistence type="inferred from homology"/>
<feature type="domain" description="AIG1-type G" evidence="4">
    <location>
        <begin position="1"/>
        <end position="210"/>
    </location>
</feature>
<reference evidence="5 6" key="1">
    <citation type="submission" date="2024-04" db="EMBL/GenBank/DDBJ databases">
        <authorList>
            <consortium name="Genoscope - CEA"/>
            <person name="William W."/>
        </authorList>
    </citation>
    <scope>NUCLEOTIDE SEQUENCE [LARGE SCALE GENOMIC DNA]</scope>
</reference>
<dbReference type="PANTHER" id="PTHR10903:SF184">
    <property type="entry name" value="GTP-BINDING PROTEIN A"/>
    <property type="match status" value="1"/>
</dbReference>
<comment type="caution">
    <text evidence="5">The sequence shown here is derived from an EMBL/GenBank/DDBJ whole genome shotgun (WGS) entry which is preliminary data.</text>
</comment>